<dbReference type="InterPro" id="IPR001296">
    <property type="entry name" value="Glyco_trans_1"/>
</dbReference>
<accession>A0A2M9CAD9</accession>
<dbReference type="Proteomes" id="UP000228740">
    <property type="component" value="Unassembled WGS sequence"/>
</dbReference>
<dbReference type="InterPro" id="IPR050194">
    <property type="entry name" value="Glycosyltransferase_grp1"/>
</dbReference>
<dbReference type="InterPro" id="IPR028098">
    <property type="entry name" value="Glyco_trans_4-like_N"/>
</dbReference>
<reference evidence="3 4" key="1">
    <citation type="submission" date="2017-11" db="EMBL/GenBank/DDBJ databases">
        <title>Genomic Encyclopedia of Archaeal and Bacterial Type Strains, Phase II (KMG-II): From Individual Species to Whole Genera.</title>
        <authorList>
            <person name="Goeker M."/>
        </authorList>
    </citation>
    <scope>NUCLEOTIDE SEQUENCE [LARGE SCALE GENOMIC DNA]</scope>
    <source>
        <strain evidence="3 4">DSM 27617</strain>
    </source>
</reference>
<protein>
    <submittedName>
        <fullName evidence="3">Rhamnosyl/mannosyltransferase</fullName>
    </submittedName>
</protein>
<dbReference type="RefSeq" id="WP_100376504.1">
    <property type="nucleotide sequence ID" value="NZ_PGFD01000001.1"/>
</dbReference>
<feature type="domain" description="Glycosyltransferase subfamily 4-like N-terminal" evidence="2">
    <location>
        <begin position="16"/>
        <end position="174"/>
    </location>
</feature>
<keyword evidence="4" id="KW-1185">Reference proteome</keyword>
<evidence type="ECO:0000313" key="3">
    <source>
        <dbReference type="EMBL" id="PJJ67823.1"/>
    </source>
</evidence>
<organism evidence="3 4">
    <name type="scientific">Chryseobacterium geocarposphaerae</name>
    <dbReference type="NCBI Taxonomy" id="1416776"/>
    <lineage>
        <taxon>Bacteria</taxon>
        <taxon>Pseudomonadati</taxon>
        <taxon>Bacteroidota</taxon>
        <taxon>Flavobacteriia</taxon>
        <taxon>Flavobacteriales</taxon>
        <taxon>Weeksellaceae</taxon>
        <taxon>Chryseobacterium group</taxon>
        <taxon>Chryseobacterium</taxon>
    </lineage>
</organism>
<name>A0A2M9CAD9_9FLAO</name>
<dbReference type="OrthoDB" id="9806653at2"/>
<comment type="caution">
    <text evidence="3">The sequence shown here is derived from an EMBL/GenBank/DDBJ whole genome shotgun (WGS) entry which is preliminary data.</text>
</comment>
<keyword evidence="3" id="KW-0808">Transferase</keyword>
<dbReference type="PANTHER" id="PTHR45947">
    <property type="entry name" value="SULFOQUINOVOSYL TRANSFERASE SQD2"/>
    <property type="match status" value="1"/>
</dbReference>
<feature type="domain" description="Glycosyl transferase family 1" evidence="1">
    <location>
        <begin position="183"/>
        <end position="347"/>
    </location>
</feature>
<proteinExistence type="predicted"/>
<sequence>MKILQFGKAYPPANLGGVEVVIQLLTEGLNDSNIVCDALGVNDKAEYKEETYKNGIIYKSKLIIKKFSTLFSLQVIQILRKIQNNYDILHVHSPDPMAAIALFLTRPKVPIVLHWHSDILRQKFFLFFYTPLLKWMMKRSSVIIATSPNYIKGSKLLNSFKDKCQVVPIGINIQKSDFKIEENRFLFLKEKNIIFSLGRLAYYKGFEYLIQAATLLPEDSIVVIAGEGEEREKLEKIIKNNKLEHKVILPGKITDAEKDFLFKNAKIFALSSIFKTEAYAIVQVEALSYGLPIVSTKIPGSGVDWVNLDNLTGITVEIMNAVELGQAINKIINDKELYKAFSKNAFNRYKNELTRDIMIYKTVSIYKNILHVYTKKN</sequence>
<gene>
    <name evidence="3" type="ORF">CLV73_1842</name>
</gene>
<dbReference type="PANTHER" id="PTHR45947:SF3">
    <property type="entry name" value="SULFOQUINOVOSYL TRANSFERASE SQD2"/>
    <property type="match status" value="1"/>
</dbReference>
<evidence type="ECO:0000313" key="4">
    <source>
        <dbReference type="Proteomes" id="UP000228740"/>
    </source>
</evidence>
<dbReference type="Gene3D" id="3.40.50.2000">
    <property type="entry name" value="Glycogen Phosphorylase B"/>
    <property type="match status" value="2"/>
</dbReference>
<dbReference type="Pfam" id="PF13439">
    <property type="entry name" value="Glyco_transf_4"/>
    <property type="match status" value="1"/>
</dbReference>
<keyword evidence="3" id="KW-0328">Glycosyltransferase</keyword>
<dbReference type="AlphaFoldDB" id="A0A2M9CAD9"/>
<dbReference type="SUPFAM" id="SSF53756">
    <property type="entry name" value="UDP-Glycosyltransferase/glycogen phosphorylase"/>
    <property type="match status" value="1"/>
</dbReference>
<dbReference type="EMBL" id="PGFD01000001">
    <property type="protein sequence ID" value="PJJ67823.1"/>
    <property type="molecule type" value="Genomic_DNA"/>
</dbReference>
<evidence type="ECO:0000259" key="2">
    <source>
        <dbReference type="Pfam" id="PF13439"/>
    </source>
</evidence>
<dbReference type="Pfam" id="PF00534">
    <property type="entry name" value="Glycos_transf_1"/>
    <property type="match status" value="1"/>
</dbReference>
<dbReference type="GO" id="GO:0016757">
    <property type="term" value="F:glycosyltransferase activity"/>
    <property type="evidence" value="ECO:0007669"/>
    <property type="project" value="UniProtKB-KW"/>
</dbReference>
<evidence type="ECO:0000259" key="1">
    <source>
        <dbReference type="Pfam" id="PF00534"/>
    </source>
</evidence>